<evidence type="ECO:0000256" key="1">
    <source>
        <dbReference type="SAM" id="Phobius"/>
    </source>
</evidence>
<dbReference type="InterPro" id="IPR052529">
    <property type="entry name" value="Bact_Transport_Assoc"/>
</dbReference>
<evidence type="ECO:0000313" key="3">
    <source>
        <dbReference type="EMBL" id="OEJ32740.1"/>
    </source>
</evidence>
<accession>A0A1E5PTB0</accession>
<feature type="transmembrane region" description="Helical" evidence="1">
    <location>
        <begin position="275"/>
        <end position="299"/>
    </location>
</feature>
<gene>
    <name evidence="3" type="ORF">BGK67_16660</name>
</gene>
<feature type="domain" description="DUF418" evidence="2">
    <location>
        <begin position="257"/>
        <end position="407"/>
    </location>
</feature>
<comment type="caution">
    <text evidence="3">The sequence shown here is derived from an EMBL/GenBank/DDBJ whole genome shotgun (WGS) entry which is preliminary data.</text>
</comment>
<dbReference type="Proteomes" id="UP000095705">
    <property type="component" value="Unassembled WGS sequence"/>
</dbReference>
<evidence type="ECO:0000313" key="4">
    <source>
        <dbReference type="Proteomes" id="UP000095705"/>
    </source>
</evidence>
<feature type="transmembrane region" description="Helical" evidence="1">
    <location>
        <begin position="136"/>
        <end position="169"/>
    </location>
</feature>
<proteinExistence type="predicted"/>
<dbReference type="OrthoDB" id="9807744at2"/>
<feature type="transmembrane region" description="Helical" evidence="1">
    <location>
        <begin position="305"/>
        <end position="325"/>
    </location>
</feature>
<dbReference type="PANTHER" id="PTHR30590:SF2">
    <property type="entry name" value="INNER MEMBRANE PROTEIN"/>
    <property type="match status" value="1"/>
</dbReference>
<dbReference type="PANTHER" id="PTHR30590">
    <property type="entry name" value="INNER MEMBRANE PROTEIN"/>
    <property type="match status" value="1"/>
</dbReference>
<sequence length="411" mass="44467">MYRRFVHRHDVRGPARRDAGVMADTLTTVPVSRTSARLPLLDVLRGAAILGTLMTNVWIFASPGSEWGVLSGVTIPDPVADPSFANIAESVFRFLADGKFLALLTVLFGVGLAIQYDSAARRGEPWPGRYPRRAAFLFLEGTVHFVLVFAWDVLMGYAVTALLVAWLLARSEKVRRRALWTAASVHLALLALLTPAALGARGGTPRGPDPAAVELYARGSYAEQIAFRLENLPVLRIEPVFSFALLVFLFLLGVRLHRAGAFTATAGGRRIRARMAAWGLGLGLPLNAATALGGEAFFFLGRYGAAPLLAVGYIGLIGIALDRLWIPRPVTTALGSIGRTALTCYVAQNLLCMLLCYGFGLGLAARLAGSGPWWVMGLWAAVGLVLATGSWLWLRRFDRGPLESVQRFVLK</sequence>
<keyword evidence="4" id="KW-1185">Reference proteome</keyword>
<keyword evidence="1" id="KW-0472">Membrane</keyword>
<reference evidence="3 4" key="1">
    <citation type="submission" date="2016-08" db="EMBL/GenBank/DDBJ databases">
        <title>The complete genome of Streptomyces subrutilus 10-1-1.</title>
        <authorList>
            <person name="Chen X."/>
        </authorList>
    </citation>
    <scope>NUCLEOTIDE SEQUENCE [LARGE SCALE GENOMIC DNA]</scope>
    <source>
        <strain evidence="3 4">10-1-1</strain>
    </source>
</reference>
<feature type="transmembrane region" description="Helical" evidence="1">
    <location>
        <begin position="373"/>
        <end position="394"/>
    </location>
</feature>
<keyword evidence="1" id="KW-0812">Transmembrane</keyword>
<feature type="transmembrane region" description="Helical" evidence="1">
    <location>
        <begin position="237"/>
        <end position="254"/>
    </location>
</feature>
<dbReference type="STRING" id="36818.BGK67_16660"/>
<organism evidence="3 4">
    <name type="scientific">Streptomyces subrutilus</name>
    <dbReference type="NCBI Taxonomy" id="36818"/>
    <lineage>
        <taxon>Bacteria</taxon>
        <taxon>Bacillati</taxon>
        <taxon>Actinomycetota</taxon>
        <taxon>Actinomycetes</taxon>
        <taxon>Kitasatosporales</taxon>
        <taxon>Streptomycetaceae</taxon>
        <taxon>Streptomyces</taxon>
    </lineage>
</organism>
<dbReference type="AlphaFoldDB" id="A0A1E5PTB0"/>
<feature type="transmembrane region" description="Helical" evidence="1">
    <location>
        <begin position="100"/>
        <end position="116"/>
    </location>
</feature>
<evidence type="ECO:0000259" key="2">
    <source>
        <dbReference type="Pfam" id="PF04235"/>
    </source>
</evidence>
<feature type="transmembrane region" description="Helical" evidence="1">
    <location>
        <begin position="346"/>
        <end position="367"/>
    </location>
</feature>
<keyword evidence="1" id="KW-1133">Transmembrane helix</keyword>
<protein>
    <recommendedName>
        <fullName evidence="2">DUF418 domain-containing protein</fullName>
    </recommendedName>
</protein>
<name>A0A1E5PTB0_9ACTN</name>
<feature type="transmembrane region" description="Helical" evidence="1">
    <location>
        <begin position="178"/>
        <end position="198"/>
    </location>
</feature>
<dbReference type="Pfam" id="PF04235">
    <property type="entry name" value="DUF418"/>
    <property type="match status" value="1"/>
</dbReference>
<dbReference type="InterPro" id="IPR007349">
    <property type="entry name" value="DUF418"/>
</dbReference>
<dbReference type="EMBL" id="MEHK01000001">
    <property type="protein sequence ID" value="OEJ32740.1"/>
    <property type="molecule type" value="Genomic_DNA"/>
</dbReference>